<dbReference type="Proteomes" id="UP001286313">
    <property type="component" value="Unassembled WGS sequence"/>
</dbReference>
<accession>A0AAE1F769</accession>
<dbReference type="SUPFAM" id="SSF53098">
    <property type="entry name" value="Ribonuclease H-like"/>
    <property type="match status" value="1"/>
</dbReference>
<dbReference type="Pfam" id="PF05699">
    <property type="entry name" value="Dimer_Tnp_hAT"/>
    <property type="match status" value="1"/>
</dbReference>
<proteinExistence type="predicted"/>
<evidence type="ECO:0000313" key="4">
    <source>
        <dbReference type="Proteomes" id="UP001286313"/>
    </source>
</evidence>
<dbReference type="PANTHER" id="PTHR46880">
    <property type="entry name" value="RAS-ASSOCIATING DOMAIN-CONTAINING PROTEIN"/>
    <property type="match status" value="1"/>
</dbReference>
<keyword evidence="4" id="KW-1185">Reference proteome</keyword>
<comment type="caution">
    <text evidence="2">The sequence shown here is derived from an EMBL/GenBank/DDBJ whole genome shotgun (WGS) entry which is preliminary data.</text>
</comment>
<dbReference type="PANTHER" id="PTHR46880:SF5">
    <property type="entry name" value="DUF4371 DOMAIN-CONTAINING PROTEIN"/>
    <property type="match status" value="1"/>
</dbReference>
<gene>
    <name evidence="3" type="ORF">Pcinc_016852</name>
    <name evidence="2" type="ORF">Pcinc_026284</name>
</gene>
<name>A0AAE1F769_PETCI</name>
<dbReference type="EMBL" id="JAWQEG010001550">
    <property type="protein sequence ID" value="KAK3878507.1"/>
    <property type="molecule type" value="Genomic_DNA"/>
</dbReference>
<evidence type="ECO:0000259" key="1">
    <source>
        <dbReference type="Pfam" id="PF05699"/>
    </source>
</evidence>
<dbReference type="InterPro" id="IPR012337">
    <property type="entry name" value="RNaseH-like_sf"/>
</dbReference>
<evidence type="ECO:0000313" key="2">
    <source>
        <dbReference type="EMBL" id="KAK3868301.1"/>
    </source>
</evidence>
<dbReference type="AlphaFoldDB" id="A0AAE1F769"/>
<dbReference type="GO" id="GO:0046983">
    <property type="term" value="F:protein dimerization activity"/>
    <property type="evidence" value="ECO:0007669"/>
    <property type="project" value="InterPro"/>
</dbReference>
<evidence type="ECO:0000313" key="3">
    <source>
        <dbReference type="EMBL" id="KAK3878507.1"/>
    </source>
</evidence>
<feature type="domain" description="HAT C-terminal dimerisation" evidence="1">
    <location>
        <begin position="23"/>
        <end position="92"/>
    </location>
</feature>
<sequence length="126" mass="14439">MCDRKSSDLEWRQVVLDGRFEEEQDAAQFWKKQLSLKKEHGTGQPKFPNLCKIVGCALALPHSNAAVERIFSRLKLIKTETRNSFKTTSLVSLPHVKNALRKDGISAHQLSWDDNLRRALEHIESN</sequence>
<dbReference type="InterPro" id="IPR008906">
    <property type="entry name" value="HATC_C_dom"/>
</dbReference>
<reference evidence="2" key="1">
    <citation type="submission" date="2023-10" db="EMBL/GenBank/DDBJ databases">
        <title>Genome assemblies of two species of porcelain crab, Petrolisthes cinctipes and Petrolisthes manimaculis (Anomura: Porcellanidae).</title>
        <authorList>
            <person name="Angst P."/>
        </authorList>
    </citation>
    <scope>NUCLEOTIDE SEQUENCE</scope>
    <source>
        <strain evidence="2">PB745_01</strain>
        <tissue evidence="2">Gill</tissue>
    </source>
</reference>
<organism evidence="2 4">
    <name type="scientific">Petrolisthes cinctipes</name>
    <name type="common">Flat porcelain crab</name>
    <dbReference type="NCBI Taxonomy" id="88211"/>
    <lineage>
        <taxon>Eukaryota</taxon>
        <taxon>Metazoa</taxon>
        <taxon>Ecdysozoa</taxon>
        <taxon>Arthropoda</taxon>
        <taxon>Crustacea</taxon>
        <taxon>Multicrustacea</taxon>
        <taxon>Malacostraca</taxon>
        <taxon>Eumalacostraca</taxon>
        <taxon>Eucarida</taxon>
        <taxon>Decapoda</taxon>
        <taxon>Pleocyemata</taxon>
        <taxon>Anomura</taxon>
        <taxon>Galatheoidea</taxon>
        <taxon>Porcellanidae</taxon>
        <taxon>Petrolisthes</taxon>
    </lineage>
</organism>
<dbReference type="EMBL" id="JAWQEG010003046">
    <property type="protein sequence ID" value="KAK3868301.1"/>
    <property type="molecule type" value="Genomic_DNA"/>
</dbReference>
<protein>
    <recommendedName>
        <fullName evidence="1">HAT C-terminal dimerisation domain-containing protein</fullName>
    </recommendedName>
</protein>